<keyword evidence="3" id="KW-0067">ATP-binding</keyword>
<dbReference type="InterPro" id="IPR027417">
    <property type="entry name" value="P-loop_NTPase"/>
</dbReference>
<evidence type="ECO:0000256" key="3">
    <source>
        <dbReference type="ARBA" id="ARBA00022840"/>
    </source>
</evidence>
<dbReference type="CDD" id="cd01129">
    <property type="entry name" value="PulE-GspE-like"/>
    <property type="match status" value="1"/>
</dbReference>
<dbReference type="PANTHER" id="PTHR30258">
    <property type="entry name" value="TYPE II SECRETION SYSTEM PROTEIN GSPE-RELATED"/>
    <property type="match status" value="1"/>
</dbReference>
<dbReference type="GO" id="GO:0005886">
    <property type="term" value="C:plasma membrane"/>
    <property type="evidence" value="ECO:0007669"/>
    <property type="project" value="TreeGrafter"/>
</dbReference>
<dbReference type="GO" id="GO:0016887">
    <property type="term" value="F:ATP hydrolysis activity"/>
    <property type="evidence" value="ECO:0007669"/>
    <property type="project" value="TreeGrafter"/>
</dbReference>
<dbReference type="FunFam" id="3.30.450.90:FF:000001">
    <property type="entry name" value="Type II secretion system ATPase GspE"/>
    <property type="match status" value="1"/>
</dbReference>
<dbReference type="STRING" id="1121291.SAMN02745134_02158"/>
<dbReference type="FunFam" id="3.40.50.300:FF:000398">
    <property type="entry name" value="Type IV pilus assembly ATPase PilB"/>
    <property type="match status" value="1"/>
</dbReference>
<dbReference type="AlphaFoldDB" id="A0A1W1XK93"/>
<feature type="domain" description="Bacterial type II secretion system protein E" evidence="4">
    <location>
        <begin position="381"/>
        <end position="395"/>
    </location>
</feature>
<dbReference type="Gene3D" id="3.30.450.90">
    <property type="match status" value="1"/>
</dbReference>
<sequence length="563" mass="63467">MAREIKRLGDLLVELGKITDRELKEALNKQKNTGKRLGEILTDEGYITEEDIIDVLEIQLGIQRVYLDFVDIDFKLTKLVPERLARKHTLVPTAIIGDKIEVAMADPLNIFAQDDVRISSGYEVNPLIATRDEIVKVIDKLYSGEKVERAAEEFSREHKLKVEKEENEHLNEIEDISNAPIVKLVDLILSDAINSKSSDIHIEPFEKYIKIRYRIDGVLYEQKRLPIESQGALITRIKILSNMNIAEKRIPQDGRMKIEYKGKYVDLRVSVLPTINGEKVVIRILKNDSVTVGKEKLGMNELEIKLLENMIKIPYGIILVTGPTGSGKSTTLYTILNELNDNYKNIITVEDPVEYMLEGVNQVNVNNKAGLTFASGLRSILRQDPDIVMIGEMRDNETAEIAARAAITGHLVLSTIHTNDAPSSIMRLIDMGIEPYLAATALGGIIAQRLVRTVCTNCKESYDASNYEKEVLEIDKNEQIKLYKGKGCPQCHGTGYHGRTGVYEMMEITKEHRELIMNGASADELKKLSVENNMQTIRKACEKLVIRGITTFDELVKTAFLKE</sequence>
<evidence type="ECO:0000313" key="6">
    <source>
        <dbReference type="Proteomes" id="UP000192468"/>
    </source>
</evidence>
<dbReference type="RefSeq" id="WP_084115960.1">
    <property type="nucleotide sequence ID" value="NZ_FWXH01000007.1"/>
</dbReference>
<dbReference type="PANTHER" id="PTHR30258:SF1">
    <property type="entry name" value="PROTEIN TRANSPORT PROTEIN HOFB HOMOLOG"/>
    <property type="match status" value="1"/>
</dbReference>
<evidence type="ECO:0000256" key="2">
    <source>
        <dbReference type="ARBA" id="ARBA00022741"/>
    </source>
</evidence>
<comment type="similarity">
    <text evidence="1">Belongs to the GSP E family.</text>
</comment>
<dbReference type="InterPro" id="IPR007831">
    <property type="entry name" value="T2SS_GspE_N"/>
</dbReference>
<accession>A0A1W1XK93</accession>
<dbReference type="InterPro" id="IPR003593">
    <property type="entry name" value="AAA+_ATPase"/>
</dbReference>
<gene>
    <name evidence="5" type="ORF">SAMN02745134_02158</name>
</gene>
<name>A0A1W1XK93_9CLOT</name>
<dbReference type="SUPFAM" id="SSF52540">
    <property type="entry name" value="P-loop containing nucleoside triphosphate hydrolases"/>
    <property type="match status" value="1"/>
</dbReference>
<dbReference type="Gene3D" id="3.40.50.300">
    <property type="entry name" value="P-loop containing nucleotide triphosphate hydrolases"/>
    <property type="match status" value="1"/>
</dbReference>
<keyword evidence="2" id="KW-0547">Nucleotide-binding</keyword>
<organism evidence="5 6">
    <name type="scientific">Clostridium acidisoli DSM 12555</name>
    <dbReference type="NCBI Taxonomy" id="1121291"/>
    <lineage>
        <taxon>Bacteria</taxon>
        <taxon>Bacillati</taxon>
        <taxon>Bacillota</taxon>
        <taxon>Clostridia</taxon>
        <taxon>Eubacteriales</taxon>
        <taxon>Clostridiaceae</taxon>
        <taxon>Clostridium</taxon>
    </lineage>
</organism>
<dbReference type="GO" id="GO:0005524">
    <property type="term" value="F:ATP binding"/>
    <property type="evidence" value="ECO:0007669"/>
    <property type="project" value="UniProtKB-KW"/>
</dbReference>
<proteinExistence type="inferred from homology"/>
<dbReference type="OrthoDB" id="9808272at2"/>
<dbReference type="InterPro" id="IPR001482">
    <property type="entry name" value="T2SS/T4SS_dom"/>
</dbReference>
<evidence type="ECO:0000259" key="4">
    <source>
        <dbReference type="PROSITE" id="PS00662"/>
    </source>
</evidence>
<dbReference type="EMBL" id="FWXH01000007">
    <property type="protein sequence ID" value="SMC24410.1"/>
    <property type="molecule type" value="Genomic_DNA"/>
</dbReference>
<dbReference type="Pfam" id="PF00437">
    <property type="entry name" value="T2SSE"/>
    <property type="match status" value="1"/>
</dbReference>
<reference evidence="5 6" key="1">
    <citation type="submission" date="2017-04" db="EMBL/GenBank/DDBJ databases">
        <authorList>
            <person name="Afonso C.L."/>
            <person name="Miller P.J."/>
            <person name="Scott M.A."/>
            <person name="Spackman E."/>
            <person name="Goraichik I."/>
            <person name="Dimitrov K.M."/>
            <person name="Suarez D.L."/>
            <person name="Swayne D.E."/>
        </authorList>
    </citation>
    <scope>NUCLEOTIDE SEQUENCE [LARGE SCALE GENOMIC DNA]</scope>
    <source>
        <strain evidence="5 6">DSM 12555</strain>
    </source>
</reference>
<evidence type="ECO:0000256" key="1">
    <source>
        <dbReference type="ARBA" id="ARBA00006611"/>
    </source>
</evidence>
<dbReference type="Pfam" id="PF05157">
    <property type="entry name" value="MshEN"/>
    <property type="match status" value="1"/>
</dbReference>
<keyword evidence="6" id="KW-1185">Reference proteome</keyword>
<protein>
    <submittedName>
        <fullName evidence="5">Type IV pilus assembly protein PilB</fullName>
    </submittedName>
</protein>
<dbReference type="Gene3D" id="3.30.300.160">
    <property type="entry name" value="Type II secretion system, protein E, N-terminal domain"/>
    <property type="match status" value="1"/>
</dbReference>
<dbReference type="InterPro" id="IPR037257">
    <property type="entry name" value="T2SS_E_N_sf"/>
</dbReference>
<dbReference type="SMART" id="SM00382">
    <property type="entry name" value="AAA"/>
    <property type="match status" value="1"/>
</dbReference>
<dbReference type="PROSITE" id="PS00662">
    <property type="entry name" value="T2SP_E"/>
    <property type="match status" value="1"/>
</dbReference>
<evidence type="ECO:0000313" key="5">
    <source>
        <dbReference type="EMBL" id="SMC24410.1"/>
    </source>
</evidence>
<dbReference type="Proteomes" id="UP000192468">
    <property type="component" value="Unassembled WGS sequence"/>
</dbReference>
<dbReference type="FunFam" id="3.30.300.160:FF:000002">
    <property type="entry name" value="Type II secretion system protein E"/>
    <property type="match status" value="1"/>
</dbReference>
<dbReference type="SUPFAM" id="SSF160246">
    <property type="entry name" value="EspE N-terminal domain-like"/>
    <property type="match status" value="1"/>
</dbReference>